<reference evidence="7" key="1">
    <citation type="submission" date="2016-10" db="EMBL/GenBank/DDBJ databases">
        <authorList>
            <person name="Varghese N."/>
            <person name="Submissions S."/>
        </authorList>
    </citation>
    <scope>NUCLEOTIDE SEQUENCE [LARGE SCALE GENOMIC DNA]</scope>
    <source>
        <strain evidence="7">DSM 17298</strain>
    </source>
</reference>
<evidence type="ECO:0000256" key="1">
    <source>
        <dbReference type="ARBA" id="ARBA00006739"/>
    </source>
</evidence>
<dbReference type="Gene3D" id="3.90.550.10">
    <property type="entry name" value="Spore Coat Polysaccharide Biosynthesis Protein SpsA, Chain A"/>
    <property type="match status" value="1"/>
</dbReference>
<evidence type="ECO:0000256" key="2">
    <source>
        <dbReference type="ARBA" id="ARBA00022676"/>
    </source>
</evidence>
<comment type="similarity">
    <text evidence="1">Belongs to the glycosyltransferase 2 family.</text>
</comment>
<accession>A0A1H6A2F0</accession>
<sequence length="366" mass="41968">MIWAGFFSGILVIQYILLLILLKANWKNYFVQKSKKPKVTVLIAARNEEKYIPRLLRSLELLDYPAELLEILIADDQSEDKTAQIASDWVRLSDNRKLITIRPDQGNTKQLNGKANALAIMSEQASGAFYFFTDADCEVPKDWIKEGINCFDKDTGLVIGITQVKSRSLFEKMQEIDWWNTLGIVKIVTDLGLPTTGLGNNMVIRKKAYHACGGFGKIPFSLTEDLEISKAIHSLGFKIRHQVSEAFLVKTKAEKDLTALLKQRKRWMAGAMTLSFSWKIILGLQVAFYPAILALIGMDWGIGLSILVIKILFQSLFVHIFSGKVRQQTDFWALFLFEFYQIWNFSLTILYYFWPGQIEWKARKYP</sequence>
<dbReference type="Proteomes" id="UP000236736">
    <property type="component" value="Unassembled WGS sequence"/>
</dbReference>
<evidence type="ECO:0000259" key="5">
    <source>
        <dbReference type="Pfam" id="PF00535"/>
    </source>
</evidence>
<dbReference type="PANTHER" id="PTHR43630">
    <property type="entry name" value="POLY-BETA-1,6-N-ACETYL-D-GLUCOSAMINE SYNTHASE"/>
    <property type="match status" value="1"/>
</dbReference>
<evidence type="ECO:0000313" key="6">
    <source>
        <dbReference type="EMBL" id="SEG42117.1"/>
    </source>
</evidence>
<dbReference type="Pfam" id="PF00535">
    <property type="entry name" value="Glycos_transf_2"/>
    <property type="match status" value="1"/>
</dbReference>
<feature type="transmembrane region" description="Helical" evidence="4">
    <location>
        <begin position="300"/>
        <end position="321"/>
    </location>
</feature>
<name>A0A1H6A2F0_9BACT</name>
<proteinExistence type="inferred from homology"/>
<keyword evidence="7" id="KW-1185">Reference proteome</keyword>
<dbReference type="OrthoDB" id="9800276at2"/>
<evidence type="ECO:0000256" key="4">
    <source>
        <dbReference type="SAM" id="Phobius"/>
    </source>
</evidence>
<evidence type="ECO:0000313" key="7">
    <source>
        <dbReference type="Proteomes" id="UP000236736"/>
    </source>
</evidence>
<dbReference type="PANTHER" id="PTHR43630:SF1">
    <property type="entry name" value="POLY-BETA-1,6-N-ACETYL-D-GLUCOSAMINE SYNTHASE"/>
    <property type="match status" value="1"/>
</dbReference>
<dbReference type="AlphaFoldDB" id="A0A1H6A2F0"/>
<feature type="transmembrane region" description="Helical" evidence="4">
    <location>
        <begin position="6"/>
        <end position="26"/>
    </location>
</feature>
<feature type="transmembrane region" description="Helical" evidence="4">
    <location>
        <begin position="267"/>
        <end position="288"/>
    </location>
</feature>
<organism evidence="6 7">
    <name type="scientific">Algoriphagus boritolerans DSM 17298 = JCM 18970</name>
    <dbReference type="NCBI Taxonomy" id="1120964"/>
    <lineage>
        <taxon>Bacteria</taxon>
        <taxon>Pseudomonadati</taxon>
        <taxon>Bacteroidota</taxon>
        <taxon>Cytophagia</taxon>
        <taxon>Cytophagales</taxon>
        <taxon>Cyclobacteriaceae</taxon>
        <taxon>Algoriphagus</taxon>
    </lineage>
</organism>
<dbReference type="SUPFAM" id="SSF53448">
    <property type="entry name" value="Nucleotide-diphospho-sugar transferases"/>
    <property type="match status" value="1"/>
</dbReference>
<dbReference type="STRING" id="1120964.GCA_001313265_06300"/>
<dbReference type="GO" id="GO:0016757">
    <property type="term" value="F:glycosyltransferase activity"/>
    <property type="evidence" value="ECO:0007669"/>
    <property type="project" value="UniProtKB-KW"/>
</dbReference>
<feature type="transmembrane region" description="Helical" evidence="4">
    <location>
        <begin position="333"/>
        <end position="354"/>
    </location>
</feature>
<dbReference type="InterPro" id="IPR029044">
    <property type="entry name" value="Nucleotide-diphossugar_trans"/>
</dbReference>
<gene>
    <name evidence="6" type="ORF">SAMN03080598_03848</name>
</gene>
<keyword evidence="2" id="KW-0328">Glycosyltransferase</keyword>
<protein>
    <submittedName>
        <fullName evidence="6">Glycosyltransferase, catalytic subunit of cellulose synthase and poly-beta-1,6-N-acetylglucosamine synthase</fullName>
    </submittedName>
</protein>
<dbReference type="RefSeq" id="WP_103926416.1">
    <property type="nucleotide sequence ID" value="NZ_FNVR01000034.1"/>
</dbReference>
<keyword evidence="4" id="KW-0812">Transmembrane</keyword>
<dbReference type="EMBL" id="FNVR01000034">
    <property type="protein sequence ID" value="SEG42117.1"/>
    <property type="molecule type" value="Genomic_DNA"/>
</dbReference>
<keyword evidence="4" id="KW-0472">Membrane</keyword>
<dbReference type="InterPro" id="IPR001173">
    <property type="entry name" value="Glyco_trans_2-like"/>
</dbReference>
<keyword evidence="3 6" id="KW-0808">Transferase</keyword>
<feature type="domain" description="Glycosyltransferase 2-like" evidence="5">
    <location>
        <begin position="40"/>
        <end position="209"/>
    </location>
</feature>
<evidence type="ECO:0000256" key="3">
    <source>
        <dbReference type="ARBA" id="ARBA00022679"/>
    </source>
</evidence>
<keyword evidence="4" id="KW-1133">Transmembrane helix</keyword>